<dbReference type="GO" id="GO:0006779">
    <property type="term" value="P:porphyrin-containing compound biosynthetic process"/>
    <property type="evidence" value="ECO:0007669"/>
    <property type="project" value="InterPro"/>
</dbReference>
<accession>A0A4P6LUU9</accession>
<sequence length="200" mass="23001">MESRVCILLRPYLSLLFEMQVETGLKNAELIRQACGDKIQVVYISGTDFGTQNGPFMSLDSFREFYKPYYKRINDWVHKNTNWKTFYHTCGAVMAFLQDFYEAGMDILNPVQLSAKGMDGKILKEKWGDKFVFWGGGIDTQHTLPFGTPDDVYREVRERLELFARGGGFVFNTTHNIQSPTSAENLMAMFQAIEDFKNAK</sequence>
<evidence type="ECO:0000313" key="3">
    <source>
        <dbReference type="Proteomes" id="UP000289794"/>
    </source>
</evidence>
<reference evidence="2 3" key="1">
    <citation type="submission" date="2019-01" db="EMBL/GenBank/DDBJ databases">
        <title>PMF-metabolizing Aryl O-demethylase.</title>
        <authorList>
            <person name="Kim M."/>
        </authorList>
    </citation>
    <scope>NUCLEOTIDE SEQUENCE [LARGE SCALE GENOMIC DNA]</scope>
    <source>
        <strain evidence="2 3">PMF1</strain>
    </source>
</reference>
<dbReference type="GO" id="GO:0004853">
    <property type="term" value="F:uroporphyrinogen decarboxylase activity"/>
    <property type="evidence" value="ECO:0007669"/>
    <property type="project" value="InterPro"/>
</dbReference>
<name>A0A4P6LUU9_9FIRM</name>
<dbReference type="RefSeq" id="WP_243126051.1">
    <property type="nucleotide sequence ID" value="NZ_CP035945.1"/>
</dbReference>
<feature type="domain" description="Uroporphyrinogen decarboxylase (URO-D)" evidence="1">
    <location>
        <begin position="52"/>
        <end position="195"/>
    </location>
</feature>
<dbReference type="PANTHER" id="PTHR47099:SF1">
    <property type="entry name" value="METHYLCOBAMIDE:COM METHYLTRANSFERASE MTBA"/>
    <property type="match status" value="1"/>
</dbReference>
<dbReference type="Proteomes" id="UP000289794">
    <property type="component" value="Chromosome"/>
</dbReference>
<proteinExistence type="predicted"/>
<evidence type="ECO:0000259" key="1">
    <source>
        <dbReference type="Pfam" id="PF01208"/>
    </source>
</evidence>
<dbReference type="InterPro" id="IPR000257">
    <property type="entry name" value="Uroporphyrinogen_deCOase"/>
</dbReference>
<protein>
    <recommendedName>
        <fullName evidence="1">Uroporphyrinogen decarboxylase (URO-D) domain-containing protein</fullName>
    </recommendedName>
</protein>
<dbReference type="Pfam" id="PF01208">
    <property type="entry name" value="URO-D"/>
    <property type="match status" value="1"/>
</dbReference>
<dbReference type="InterPro" id="IPR052024">
    <property type="entry name" value="Methanogen_methyltrans"/>
</dbReference>
<dbReference type="Gene3D" id="3.20.20.210">
    <property type="match status" value="1"/>
</dbReference>
<dbReference type="AlphaFoldDB" id="A0A4P6LUU9"/>
<dbReference type="EMBL" id="CP035945">
    <property type="protein sequence ID" value="QBE95859.1"/>
    <property type="molecule type" value="Genomic_DNA"/>
</dbReference>
<gene>
    <name evidence="2" type="ORF">PMF13cell1_01385</name>
</gene>
<dbReference type="PANTHER" id="PTHR47099">
    <property type="entry name" value="METHYLCOBAMIDE:COM METHYLTRANSFERASE MTBA"/>
    <property type="match status" value="1"/>
</dbReference>
<organism evidence="2 3">
    <name type="scientific">Blautia producta</name>
    <dbReference type="NCBI Taxonomy" id="33035"/>
    <lineage>
        <taxon>Bacteria</taxon>
        <taxon>Bacillati</taxon>
        <taxon>Bacillota</taxon>
        <taxon>Clostridia</taxon>
        <taxon>Lachnospirales</taxon>
        <taxon>Lachnospiraceae</taxon>
        <taxon>Blautia</taxon>
    </lineage>
</organism>
<dbReference type="InterPro" id="IPR038071">
    <property type="entry name" value="UROD/MetE-like_sf"/>
</dbReference>
<evidence type="ECO:0000313" key="2">
    <source>
        <dbReference type="EMBL" id="QBE95859.1"/>
    </source>
</evidence>
<dbReference type="SUPFAM" id="SSF51726">
    <property type="entry name" value="UROD/MetE-like"/>
    <property type="match status" value="1"/>
</dbReference>
<dbReference type="KEGG" id="bpro:PMF13cell1_01385"/>